<dbReference type="SUPFAM" id="SSF81452">
    <property type="entry name" value="Cytochrome c oxidase subunit III-like"/>
    <property type="match status" value="1"/>
</dbReference>
<feature type="transmembrane region" description="Helical" evidence="8">
    <location>
        <begin position="92"/>
        <end position="114"/>
    </location>
</feature>
<dbReference type="InterPro" id="IPR035973">
    <property type="entry name" value="Cyt_c_oxidase_su3-like_sf"/>
</dbReference>
<keyword evidence="11" id="KW-1185">Reference proteome</keyword>
<evidence type="ECO:0000313" key="11">
    <source>
        <dbReference type="Proteomes" id="UP000292958"/>
    </source>
</evidence>
<feature type="transmembrane region" description="Helical" evidence="8">
    <location>
        <begin position="58"/>
        <end position="80"/>
    </location>
</feature>
<dbReference type="InterPro" id="IPR024791">
    <property type="entry name" value="Cyt_c/ubiquinol_Oxase_su3"/>
</dbReference>
<keyword evidence="3" id="KW-1003">Cell membrane</keyword>
<keyword evidence="6 8" id="KW-0472">Membrane</keyword>
<evidence type="ECO:0000256" key="4">
    <source>
        <dbReference type="ARBA" id="ARBA00022692"/>
    </source>
</evidence>
<dbReference type="Pfam" id="PF00510">
    <property type="entry name" value="COX3"/>
    <property type="match status" value="1"/>
</dbReference>
<evidence type="ECO:0000256" key="3">
    <source>
        <dbReference type="ARBA" id="ARBA00022475"/>
    </source>
</evidence>
<feature type="transmembrane region" description="Helical" evidence="8">
    <location>
        <begin position="134"/>
        <end position="164"/>
    </location>
</feature>
<evidence type="ECO:0000256" key="1">
    <source>
        <dbReference type="ARBA" id="ARBA00004651"/>
    </source>
</evidence>
<evidence type="ECO:0000256" key="7">
    <source>
        <dbReference type="RuleBase" id="RU003376"/>
    </source>
</evidence>
<dbReference type="InterPro" id="IPR013833">
    <property type="entry name" value="Cyt_c_oxidase_su3_a-hlx"/>
</dbReference>
<gene>
    <name evidence="10" type="ORF">BDD14_0082</name>
</gene>
<evidence type="ECO:0000256" key="5">
    <source>
        <dbReference type="ARBA" id="ARBA00022989"/>
    </source>
</evidence>
<dbReference type="EMBL" id="SHKW01000001">
    <property type="protein sequence ID" value="RZU38804.1"/>
    <property type="molecule type" value="Genomic_DNA"/>
</dbReference>
<dbReference type="PROSITE" id="PS50253">
    <property type="entry name" value="COX3"/>
    <property type="match status" value="1"/>
</dbReference>
<dbReference type="Gene3D" id="1.20.120.80">
    <property type="entry name" value="Cytochrome c oxidase, subunit III, four-helix bundle"/>
    <property type="match status" value="1"/>
</dbReference>
<dbReference type="CDD" id="cd00386">
    <property type="entry name" value="Heme_Cu_Oxidase_III_like"/>
    <property type="match status" value="1"/>
</dbReference>
<dbReference type="InterPro" id="IPR000298">
    <property type="entry name" value="Cyt_c_oxidase-like_su3"/>
</dbReference>
<dbReference type="GO" id="GO:0004129">
    <property type="term" value="F:cytochrome-c oxidase activity"/>
    <property type="evidence" value="ECO:0007669"/>
    <property type="project" value="InterPro"/>
</dbReference>
<proteinExistence type="inferred from homology"/>
<organism evidence="10 11">
    <name type="scientific">Edaphobacter modestus</name>
    <dbReference type="NCBI Taxonomy" id="388466"/>
    <lineage>
        <taxon>Bacteria</taxon>
        <taxon>Pseudomonadati</taxon>
        <taxon>Acidobacteriota</taxon>
        <taxon>Terriglobia</taxon>
        <taxon>Terriglobales</taxon>
        <taxon>Acidobacteriaceae</taxon>
        <taxon>Edaphobacter</taxon>
    </lineage>
</organism>
<dbReference type="GO" id="GO:0005886">
    <property type="term" value="C:plasma membrane"/>
    <property type="evidence" value="ECO:0007669"/>
    <property type="project" value="UniProtKB-SubCell"/>
</dbReference>
<reference evidence="10 11" key="1">
    <citation type="submission" date="2019-02" db="EMBL/GenBank/DDBJ databases">
        <title>Genomic Encyclopedia of Archaeal and Bacterial Type Strains, Phase II (KMG-II): from individual species to whole genera.</title>
        <authorList>
            <person name="Goeker M."/>
        </authorList>
    </citation>
    <scope>NUCLEOTIDE SEQUENCE [LARGE SCALE GENOMIC DNA]</scope>
    <source>
        <strain evidence="10 11">DSM 18101</strain>
    </source>
</reference>
<dbReference type="AlphaFoldDB" id="A0A4Q7YP45"/>
<dbReference type="GO" id="GO:0019646">
    <property type="term" value="P:aerobic electron transport chain"/>
    <property type="evidence" value="ECO:0007669"/>
    <property type="project" value="InterPro"/>
</dbReference>
<evidence type="ECO:0000256" key="8">
    <source>
        <dbReference type="SAM" id="Phobius"/>
    </source>
</evidence>
<evidence type="ECO:0000256" key="6">
    <source>
        <dbReference type="ARBA" id="ARBA00023136"/>
    </source>
</evidence>
<feature type="transmembrane region" description="Helical" evidence="8">
    <location>
        <begin position="25"/>
        <end position="46"/>
    </location>
</feature>
<accession>A0A4Q7YP45</accession>
<evidence type="ECO:0000313" key="10">
    <source>
        <dbReference type="EMBL" id="RZU38804.1"/>
    </source>
</evidence>
<keyword evidence="5 8" id="KW-1133">Transmembrane helix</keyword>
<feature type="transmembrane region" description="Helical" evidence="8">
    <location>
        <begin position="176"/>
        <end position="196"/>
    </location>
</feature>
<dbReference type="OrthoDB" id="9810850at2"/>
<comment type="caution">
    <text evidence="10">The sequence shown here is derived from an EMBL/GenBank/DDBJ whole genome shotgun (WGS) entry which is preliminary data.</text>
</comment>
<name>A0A4Q7YP45_9BACT</name>
<evidence type="ECO:0000259" key="9">
    <source>
        <dbReference type="PROSITE" id="PS50253"/>
    </source>
</evidence>
<keyword evidence="4 7" id="KW-0812">Transmembrane</keyword>
<comment type="subcellular location">
    <subcellularLocation>
        <location evidence="1 7">Cell membrane</location>
        <topology evidence="1 7">Multi-pass membrane protein</topology>
    </subcellularLocation>
</comment>
<dbReference type="Proteomes" id="UP000292958">
    <property type="component" value="Unassembled WGS sequence"/>
</dbReference>
<sequence>MSSIPVSHPGHNAEWHLPSKRRVGMTALIVGESAIFTIFVVAYVFYMGKSLSGPTPAQVLEIPILATICLLSSSITIWRAEKAIEDDRMGSFTVWMGATIALAAVFLAGTALEWKKLICQDGLTVSTNLFGTTFYSLVGLHATHVVVGLFLLTSIFIFSLFGWVDSRQSERFGVVALYWHFVDAVWIVVFTVVYLIGR</sequence>
<comment type="similarity">
    <text evidence="2 7">Belongs to the cytochrome c oxidase subunit 3 family.</text>
</comment>
<dbReference type="PANTHER" id="PTHR11403:SF2">
    <property type="entry name" value="CYTOCHROME BO(3) UBIQUINOL OXIDASE SUBUNIT 3"/>
    <property type="match status" value="1"/>
</dbReference>
<protein>
    <submittedName>
        <fullName evidence="10">Cytochrome c oxidase subunit 3/cytochrome o ubiquinol oxidase subunit 3</fullName>
    </submittedName>
</protein>
<evidence type="ECO:0000256" key="2">
    <source>
        <dbReference type="ARBA" id="ARBA00010581"/>
    </source>
</evidence>
<feature type="domain" description="Heme-copper oxidase subunit III family profile" evidence="9">
    <location>
        <begin position="22"/>
        <end position="198"/>
    </location>
</feature>
<dbReference type="PANTHER" id="PTHR11403">
    <property type="entry name" value="CYTOCHROME C OXIDASE SUBUNIT III"/>
    <property type="match status" value="1"/>
</dbReference>
<dbReference type="RefSeq" id="WP_130417100.1">
    <property type="nucleotide sequence ID" value="NZ_SHKW01000001.1"/>
</dbReference>